<dbReference type="PANTHER" id="PTHR12788">
    <property type="entry name" value="PROTEIN-TYROSINE SULFOTRANSFERASE 2"/>
    <property type="match status" value="1"/>
</dbReference>
<proteinExistence type="predicted"/>
<gene>
    <name evidence="2" type="ORF">EDC25_10614</name>
</gene>
<comment type="caution">
    <text evidence="2">The sequence shown here is derived from an EMBL/GenBank/DDBJ whole genome shotgun (WGS) entry which is preliminary data.</text>
</comment>
<dbReference type="Gene3D" id="3.40.50.300">
    <property type="entry name" value="P-loop containing nucleotide triphosphate hydrolases"/>
    <property type="match status" value="1"/>
</dbReference>
<protein>
    <submittedName>
        <fullName evidence="2">Sulfotransferase family protein</fullName>
    </submittedName>
</protein>
<evidence type="ECO:0000313" key="3">
    <source>
        <dbReference type="Proteomes" id="UP000294599"/>
    </source>
</evidence>
<keyword evidence="3" id="KW-1185">Reference proteome</keyword>
<dbReference type="InterPro" id="IPR027417">
    <property type="entry name" value="P-loop_NTPase"/>
</dbReference>
<dbReference type="RefSeq" id="WP_123521413.1">
    <property type="nucleotide sequence ID" value="NZ_JBHLWF010000031.1"/>
</dbReference>
<evidence type="ECO:0000256" key="1">
    <source>
        <dbReference type="ARBA" id="ARBA00022679"/>
    </source>
</evidence>
<dbReference type="PANTHER" id="PTHR12788:SF10">
    <property type="entry name" value="PROTEIN-TYROSINE SULFOTRANSFERASE"/>
    <property type="match status" value="1"/>
</dbReference>
<dbReference type="GO" id="GO:0008476">
    <property type="term" value="F:protein-tyrosine sulfotransferase activity"/>
    <property type="evidence" value="ECO:0007669"/>
    <property type="project" value="InterPro"/>
</dbReference>
<dbReference type="Gene3D" id="1.25.40.10">
    <property type="entry name" value="Tetratricopeptide repeat domain"/>
    <property type="match status" value="1"/>
</dbReference>
<evidence type="ECO:0000313" key="2">
    <source>
        <dbReference type="EMBL" id="TCS99176.1"/>
    </source>
</evidence>
<dbReference type="Proteomes" id="UP000294599">
    <property type="component" value="Unassembled WGS sequence"/>
</dbReference>
<dbReference type="EMBL" id="SMAF01000006">
    <property type="protein sequence ID" value="TCS99176.1"/>
    <property type="molecule type" value="Genomic_DNA"/>
</dbReference>
<keyword evidence="1 2" id="KW-0808">Transferase</keyword>
<sequence length="528" mass="59114">MTSNTSTIPGLRTSVRQAVASGRWNEAYRAAESLAEITPDDDGVHFALGHAAIEMGWSQRAFEHFSRASSLRPGTVHYRIYLARALAALCRWSEALSICAELFEAHPHDPLIADTVGVIRSECAMHPQAGEAFARATALAPRDPGFQFNHAVWLGSDGQLDRADQAFEACLASDPRHWPAYYNLSINRRQTPGRNHLPQLRSLLARHGQDPMARLYLGAALAKELDDLDQCEESFRQLAEAKAAMRPYRNYSSERDAALFEAIAERVTTAGDPSLGHRSGEPLFVLGMARSGTTLVDRILSAHPDVYPAGELFNFPVAWKQALGERTFNPFDPDAIRSSPDPDWNALGRRYLESTRPATGSTAHFTDKLPQNYLYLGFIAQALPDARFIAVRRNALDTCLSNFRHVFAPGSPYFDYSYDLFDVARYFLMYERLMAHWKRVFPGRILEVDYDLLVQAPEVHAPAIMAFCGLDWDPAFLDFRNNAKPVRSASAPQLREPVHQRSHLRWQAYADQLEPVRKLLSATPTGTS</sequence>
<reference evidence="2 3" key="1">
    <citation type="submission" date="2019-03" db="EMBL/GenBank/DDBJ databases">
        <title>Genomic Encyclopedia of Type Strains, Phase IV (KMG-IV): sequencing the most valuable type-strain genomes for metagenomic binning, comparative biology and taxonomic classification.</title>
        <authorList>
            <person name="Goeker M."/>
        </authorList>
    </citation>
    <scope>NUCLEOTIDE SEQUENCE [LARGE SCALE GENOMIC DNA]</scope>
    <source>
        <strain evidence="2 3">DSM 21944</strain>
    </source>
</reference>
<dbReference type="AlphaFoldDB" id="A0A4R3LMU4"/>
<dbReference type="Pfam" id="PF13469">
    <property type="entry name" value="Sulfotransfer_3"/>
    <property type="match status" value="1"/>
</dbReference>
<name>A0A4R3LMU4_9GAMM</name>
<accession>A0A4R3LMU4</accession>
<dbReference type="SUPFAM" id="SSF48452">
    <property type="entry name" value="TPR-like"/>
    <property type="match status" value="1"/>
</dbReference>
<dbReference type="InterPro" id="IPR011990">
    <property type="entry name" value="TPR-like_helical_dom_sf"/>
</dbReference>
<dbReference type="SUPFAM" id="SSF52540">
    <property type="entry name" value="P-loop containing nucleoside triphosphate hydrolases"/>
    <property type="match status" value="1"/>
</dbReference>
<dbReference type="InterPro" id="IPR026634">
    <property type="entry name" value="TPST-like"/>
</dbReference>
<dbReference type="OrthoDB" id="9766687at2"/>
<organism evidence="2 3">
    <name type="scientific">Pseudofulvimonas gallinarii</name>
    <dbReference type="NCBI Taxonomy" id="634155"/>
    <lineage>
        <taxon>Bacteria</taxon>
        <taxon>Pseudomonadati</taxon>
        <taxon>Pseudomonadota</taxon>
        <taxon>Gammaproteobacteria</taxon>
        <taxon>Lysobacterales</taxon>
        <taxon>Rhodanobacteraceae</taxon>
        <taxon>Pseudofulvimonas</taxon>
    </lineage>
</organism>